<reference evidence="5 6" key="1">
    <citation type="submission" date="2019-06" db="EMBL/GenBank/DDBJ databases">
        <title>Draft genome of Aliikangiella marina GYP-15.</title>
        <authorList>
            <person name="Wang G."/>
        </authorList>
    </citation>
    <scope>NUCLEOTIDE SEQUENCE [LARGE SCALE GENOMIC DNA]</scope>
    <source>
        <strain evidence="5 6">GYP-15</strain>
    </source>
</reference>
<organism evidence="5 6">
    <name type="scientific">Aliikangiella marina</name>
    <dbReference type="NCBI Taxonomy" id="1712262"/>
    <lineage>
        <taxon>Bacteria</taxon>
        <taxon>Pseudomonadati</taxon>
        <taxon>Pseudomonadota</taxon>
        <taxon>Gammaproteobacteria</taxon>
        <taxon>Oceanospirillales</taxon>
        <taxon>Pleioneaceae</taxon>
        <taxon>Aliikangiella</taxon>
    </lineage>
</organism>
<dbReference type="GO" id="GO:0043565">
    <property type="term" value="F:sequence-specific DNA binding"/>
    <property type="evidence" value="ECO:0007669"/>
    <property type="project" value="InterPro"/>
</dbReference>
<dbReference type="RefSeq" id="WP_142943051.1">
    <property type="nucleotide sequence ID" value="NZ_VIKR01000004.1"/>
</dbReference>
<keyword evidence="1" id="KW-0805">Transcription regulation</keyword>
<evidence type="ECO:0000313" key="6">
    <source>
        <dbReference type="Proteomes" id="UP000317839"/>
    </source>
</evidence>
<accession>A0A545T6W3</accession>
<comment type="caution">
    <text evidence="5">The sequence shown here is derived from an EMBL/GenBank/DDBJ whole genome shotgun (WGS) entry which is preliminary data.</text>
</comment>
<dbReference type="SUPFAM" id="SSF46689">
    <property type="entry name" value="Homeodomain-like"/>
    <property type="match status" value="1"/>
</dbReference>
<dbReference type="InterPro" id="IPR018060">
    <property type="entry name" value="HTH_AraC"/>
</dbReference>
<dbReference type="AlphaFoldDB" id="A0A545T6W3"/>
<dbReference type="InterPro" id="IPR011051">
    <property type="entry name" value="RmlC_Cupin_sf"/>
</dbReference>
<evidence type="ECO:0000259" key="4">
    <source>
        <dbReference type="PROSITE" id="PS01124"/>
    </source>
</evidence>
<keyword evidence="3" id="KW-0804">Transcription</keyword>
<keyword evidence="2" id="KW-0238">DNA-binding</keyword>
<feature type="domain" description="HTH araC/xylS-type" evidence="4">
    <location>
        <begin position="210"/>
        <end position="305"/>
    </location>
</feature>
<evidence type="ECO:0000313" key="5">
    <source>
        <dbReference type="EMBL" id="TQV72912.1"/>
    </source>
</evidence>
<evidence type="ECO:0000256" key="3">
    <source>
        <dbReference type="ARBA" id="ARBA00023163"/>
    </source>
</evidence>
<evidence type="ECO:0000256" key="1">
    <source>
        <dbReference type="ARBA" id="ARBA00023015"/>
    </source>
</evidence>
<dbReference type="Pfam" id="PF12833">
    <property type="entry name" value="HTH_18"/>
    <property type="match status" value="1"/>
</dbReference>
<gene>
    <name evidence="5" type="ORF">FLL45_15720</name>
</gene>
<dbReference type="InterPro" id="IPR032783">
    <property type="entry name" value="AraC_lig"/>
</dbReference>
<dbReference type="Proteomes" id="UP000317839">
    <property type="component" value="Unassembled WGS sequence"/>
</dbReference>
<keyword evidence="6" id="KW-1185">Reference proteome</keyword>
<dbReference type="PANTHER" id="PTHR46796:SF7">
    <property type="entry name" value="ARAC FAMILY TRANSCRIPTIONAL REGULATOR"/>
    <property type="match status" value="1"/>
</dbReference>
<name>A0A545T6W3_9GAMM</name>
<dbReference type="Pfam" id="PF12852">
    <property type="entry name" value="Cupin_6"/>
    <property type="match status" value="1"/>
</dbReference>
<dbReference type="EMBL" id="VIKR01000004">
    <property type="protein sequence ID" value="TQV72912.1"/>
    <property type="molecule type" value="Genomic_DNA"/>
</dbReference>
<dbReference type="PROSITE" id="PS01124">
    <property type="entry name" value="HTH_ARAC_FAMILY_2"/>
    <property type="match status" value="1"/>
</dbReference>
<dbReference type="GO" id="GO:0003700">
    <property type="term" value="F:DNA-binding transcription factor activity"/>
    <property type="evidence" value="ECO:0007669"/>
    <property type="project" value="InterPro"/>
</dbReference>
<dbReference type="SMART" id="SM00342">
    <property type="entry name" value="HTH_ARAC"/>
    <property type="match status" value="1"/>
</dbReference>
<sequence length="305" mass="34405">METKTYDAILHYLKLESVYYSRSSFGGNEWGVDVPAYDNTSMFHIVTAGTCEVEINGNCIQMNQGDVLFISRACGHIVRGADNDKAIDLLSLPVDHVSEFYETLELNSEETQKTIILCGVVKITHPSGAMLINEMPDVIHVKRKEHMFNTVMDEIVQLMFREANGQYLGGETVITRLADVLMIQTIRHWVESASDFHGRWLNALKDGKIGKALASIHSSPEKNWTIESLGKEVGMSRTAFANKFRELIDQSPMNYLTTWRMNLAKLRISNGEKVDLDFIESLGYQSESAFRRAFKKVIGVNVSEV</sequence>
<evidence type="ECO:0000256" key="2">
    <source>
        <dbReference type="ARBA" id="ARBA00023125"/>
    </source>
</evidence>
<protein>
    <submittedName>
        <fullName evidence="5">AraC family transcriptional regulator</fullName>
    </submittedName>
</protein>
<dbReference type="InterPro" id="IPR050204">
    <property type="entry name" value="AraC_XylS_family_regulators"/>
</dbReference>
<proteinExistence type="predicted"/>
<dbReference type="PANTHER" id="PTHR46796">
    <property type="entry name" value="HTH-TYPE TRANSCRIPTIONAL ACTIVATOR RHAS-RELATED"/>
    <property type="match status" value="1"/>
</dbReference>
<dbReference type="OrthoDB" id="9783876at2"/>
<dbReference type="Gene3D" id="1.10.10.60">
    <property type="entry name" value="Homeodomain-like"/>
    <property type="match status" value="1"/>
</dbReference>
<dbReference type="InterPro" id="IPR009057">
    <property type="entry name" value="Homeodomain-like_sf"/>
</dbReference>
<dbReference type="SUPFAM" id="SSF51182">
    <property type="entry name" value="RmlC-like cupins"/>
    <property type="match status" value="1"/>
</dbReference>